<evidence type="ECO:0000313" key="2">
    <source>
        <dbReference type="EMBL" id="TMX03846.1"/>
    </source>
</evidence>
<evidence type="ECO:0000259" key="1">
    <source>
        <dbReference type="Pfam" id="PF03732"/>
    </source>
</evidence>
<dbReference type="Gene3D" id="3.30.70.270">
    <property type="match status" value="1"/>
</dbReference>
<proteinExistence type="predicted"/>
<organism evidence="2">
    <name type="scientific">Solanum chilense</name>
    <name type="common">Tomato</name>
    <name type="synonym">Lycopersicon chilense</name>
    <dbReference type="NCBI Taxonomy" id="4083"/>
    <lineage>
        <taxon>Eukaryota</taxon>
        <taxon>Viridiplantae</taxon>
        <taxon>Streptophyta</taxon>
        <taxon>Embryophyta</taxon>
        <taxon>Tracheophyta</taxon>
        <taxon>Spermatophyta</taxon>
        <taxon>Magnoliopsida</taxon>
        <taxon>eudicotyledons</taxon>
        <taxon>Gunneridae</taxon>
        <taxon>Pentapetalae</taxon>
        <taxon>asterids</taxon>
        <taxon>lamiids</taxon>
        <taxon>Solanales</taxon>
        <taxon>Solanaceae</taxon>
        <taxon>Solanoideae</taxon>
        <taxon>Solaneae</taxon>
        <taxon>Solanum</taxon>
        <taxon>Solanum subgen. Lycopersicon</taxon>
    </lineage>
</organism>
<dbReference type="PANTHER" id="PTHR24559:SF444">
    <property type="entry name" value="REVERSE TRANSCRIPTASE DOMAIN-CONTAINING PROTEIN"/>
    <property type="match status" value="1"/>
</dbReference>
<feature type="domain" description="Retrotransposon gag" evidence="1">
    <location>
        <begin position="89"/>
        <end position="154"/>
    </location>
</feature>
<dbReference type="InterPro" id="IPR053134">
    <property type="entry name" value="RNA-dir_DNA_polymerase"/>
</dbReference>
<dbReference type="InterPro" id="IPR043502">
    <property type="entry name" value="DNA/RNA_pol_sf"/>
</dbReference>
<protein>
    <recommendedName>
        <fullName evidence="1">Retrotransposon gag domain-containing protein</fullName>
    </recommendedName>
</protein>
<dbReference type="SUPFAM" id="SSF56672">
    <property type="entry name" value="DNA/RNA polymerases"/>
    <property type="match status" value="1"/>
</dbReference>
<name>A0A6N2CB77_SOLCI</name>
<gene>
    <name evidence="2" type="ORF">EJD97_013572</name>
</gene>
<dbReference type="Pfam" id="PF03732">
    <property type="entry name" value="Retrotrans_gag"/>
    <property type="match status" value="1"/>
</dbReference>
<dbReference type="InterPro" id="IPR043128">
    <property type="entry name" value="Rev_trsase/Diguanyl_cyclase"/>
</dbReference>
<dbReference type="InterPro" id="IPR005162">
    <property type="entry name" value="Retrotrans_gag_dom"/>
</dbReference>
<sequence length="896" mass="101792">VEAHNPVLLYIRGEGVRRQPPSPRPQEYYRGYENIADSDGLLVFHHLPHATLLWLPFEDPHADIAKVGKVCKSCVGRPDMNMDGIELRVFPLSLTGESAIWFTDLPCNSIFTWNQLRDSFLPRYYPVSKKLNHKDRANNFVALPGESDVRYWKNTSAVRSAQNLVVDDLHEEMAQMIIDLGLVLKHVVGVAEKLLIKRIGAKVNETKVGAMVIITARVIMSEMGITTAIKTSIGYGAVEDMMHKLMRRFDASDEHTKELRNDLAVNTRQPGTVPSNTVKNLKNDRHCMTITTRGGKQTIDPPLPSGVEKVIRDDDTVVDVSGELEDKTVKDVEVPQNVTPMPRPPPPISHKEALKQIPGYAKFKKKLVTKKRSVTFEDDDRMQHYSAIFTRSLVQKKEDPGAFTIPCTIRSMRQSGELQSISSISYIVEESFEVQIEERLGEEALAAVIMNFDSDGKVWVIGRGTWSSVNVHQVENLVKVLKSFKRAIWWTIADIIGIPPIFFSHKIQIMPYHKPSINHQRCLNPPMHEVVKKEIIQWLDAGVIYSIADSSWDLCVQEKAIWIIKCTRHISEMYDVDISDMVDDTIEVLMYDFSVVGDSFQRCLSHLSEVLKRYEDCDLVLNCKKSTSWLKRVFTGGSSRIFQKLCILCANCLRKSVNFILMNPILRHLVIDLVAHHLSPLEDEVTRELRDKTETNDTFPDEHVLAASQDLIPWFANFANYLASDIVPPDLSFHQMKKSCADGIIRRCVPEDEMLSVLEACHSSPVGGHHSGIQTANKILQCGYYWPTSTKILMSSLRHVIDAKKMAMKKLKMDWNEAAEQRLNGLNELEEFFLKAYESCVCFWANSSPDGYLITKLFHYGAVELENKEGVRFKVNGQRIKIYMGHTETDNELIKA</sequence>
<dbReference type="PANTHER" id="PTHR24559">
    <property type="entry name" value="TRANSPOSON TY3-I GAG-POL POLYPROTEIN"/>
    <property type="match status" value="1"/>
</dbReference>
<reference evidence="2" key="1">
    <citation type="submission" date="2019-05" db="EMBL/GenBank/DDBJ databases">
        <title>The de novo reference genome and transcriptome assemblies of the wild tomato species Solanum chilense.</title>
        <authorList>
            <person name="Stam R."/>
            <person name="Nosenko T."/>
            <person name="Hoerger A.C."/>
            <person name="Stephan W."/>
            <person name="Seidel M.A."/>
            <person name="Kuhn J.M.M."/>
            <person name="Haberer G."/>
            <person name="Tellier A."/>
        </authorList>
    </citation>
    <scope>NUCLEOTIDE SEQUENCE</scope>
    <source>
        <tissue evidence="2">Mature leaves</tissue>
    </source>
</reference>
<dbReference type="AlphaFoldDB" id="A0A6N2CB77"/>
<dbReference type="EMBL" id="RXGB01000348">
    <property type="protein sequence ID" value="TMX03846.1"/>
    <property type="molecule type" value="Genomic_DNA"/>
</dbReference>
<comment type="caution">
    <text evidence="2">The sequence shown here is derived from an EMBL/GenBank/DDBJ whole genome shotgun (WGS) entry which is preliminary data.</text>
</comment>
<accession>A0A6N2CB77</accession>
<feature type="non-terminal residue" evidence="2">
    <location>
        <position position="1"/>
    </location>
</feature>
<dbReference type="Gene3D" id="1.10.340.70">
    <property type="match status" value="1"/>
</dbReference>